<dbReference type="OrthoDB" id="21151at2759"/>
<evidence type="ECO:0000313" key="1">
    <source>
        <dbReference type="EMBL" id="KAE9405443.1"/>
    </source>
</evidence>
<organism evidence="1 2">
    <name type="scientific">Gymnopus androsaceus JB14</name>
    <dbReference type="NCBI Taxonomy" id="1447944"/>
    <lineage>
        <taxon>Eukaryota</taxon>
        <taxon>Fungi</taxon>
        <taxon>Dikarya</taxon>
        <taxon>Basidiomycota</taxon>
        <taxon>Agaricomycotina</taxon>
        <taxon>Agaricomycetes</taxon>
        <taxon>Agaricomycetidae</taxon>
        <taxon>Agaricales</taxon>
        <taxon>Marasmiineae</taxon>
        <taxon>Omphalotaceae</taxon>
        <taxon>Gymnopus</taxon>
    </lineage>
</organism>
<proteinExistence type="predicted"/>
<reference evidence="1" key="1">
    <citation type="journal article" date="2019" name="Environ. Microbiol.">
        <title>Fungal ecological strategies reflected in gene transcription - a case study of two litter decomposers.</title>
        <authorList>
            <person name="Barbi F."/>
            <person name="Kohler A."/>
            <person name="Barry K."/>
            <person name="Baskaran P."/>
            <person name="Daum C."/>
            <person name="Fauchery L."/>
            <person name="Ihrmark K."/>
            <person name="Kuo A."/>
            <person name="LaButti K."/>
            <person name="Lipzen A."/>
            <person name="Morin E."/>
            <person name="Grigoriev I.V."/>
            <person name="Henrissat B."/>
            <person name="Lindahl B."/>
            <person name="Martin F."/>
        </authorList>
    </citation>
    <scope>NUCLEOTIDE SEQUENCE</scope>
    <source>
        <strain evidence="1">JB14</strain>
    </source>
</reference>
<sequence length="290" mass="32291">MRNTEFYKLMNGFRRELGLALCECEEDGNISWLSYRSCRYRQHKLDDVTSHLLLTFTSKHLLPPGIEQFYEGDSGTAPAFNRGRSKLIREERIQLVMKPKEEGQLTAAFGLVSTMWTVYAVPIVPSEDINFASLLSPAGISQIETRGGCQSCLPAVNSIVTTTLTRIPTYDTPCTPTQKDNLRRLIKDLVHNSTGTQGARLGVVLRGTPIFDFPNILNCKTRDNGRFNAFDLKVDRGGNGRCQPSAPCAGFVFLDSEHGGLADVYNGIVIFNGSTAEEWDHQHRVVWGSE</sequence>
<dbReference type="AlphaFoldDB" id="A0A6A4I6B9"/>
<dbReference type="EMBL" id="ML769409">
    <property type="protein sequence ID" value="KAE9405443.1"/>
    <property type="molecule type" value="Genomic_DNA"/>
</dbReference>
<dbReference type="Proteomes" id="UP000799118">
    <property type="component" value="Unassembled WGS sequence"/>
</dbReference>
<keyword evidence="2" id="KW-1185">Reference proteome</keyword>
<evidence type="ECO:0000313" key="2">
    <source>
        <dbReference type="Proteomes" id="UP000799118"/>
    </source>
</evidence>
<protein>
    <submittedName>
        <fullName evidence="1">Uncharacterized protein</fullName>
    </submittedName>
</protein>
<accession>A0A6A4I6B9</accession>
<name>A0A6A4I6B9_9AGAR</name>
<gene>
    <name evidence="1" type="ORF">BT96DRAFT_988483</name>
</gene>